<dbReference type="PANTHER" id="PTHR21600:SF92">
    <property type="entry name" value="RIBOSOMAL LARGE SUBUNIT PSEUDOURIDINE SYNTHASE C"/>
    <property type="match status" value="1"/>
</dbReference>
<dbReference type="InterPro" id="IPR006145">
    <property type="entry name" value="PsdUridine_synth_RsuA/RluA"/>
</dbReference>
<dbReference type="CDD" id="cd00165">
    <property type="entry name" value="S4"/>
    <property type="match status" value="1"/>
</dbReference>
<evidence type="ECO:0000313" key="12">
    <source>
        <dbReference type="Proteomes" id="UP001320119"/>
    </source>
</evidence>
<dbReference type="CDD" id="cd02869">
    <property type="entry name" value="PseudoU_synth_RluA_like"/>
    <property type="match status" value="1"/>
</dbReference>
<dbReference type="InterPro" id="IPR036986">
    <property type="entry name" value="S4_RNA-bd_sf"/>
</dbReference>
<dbReference type="InterPro" id="IPR002942">
    <property type="entry name" value="S4_RNA-bd"/>
</dbReference>
<dbReference type="AlphaFoldDB" id="A0AAN2BK55"/>
<proteinExistence type="inferred from homology"/>
<evidence type="ECO:0000313" key="11">
    <source>
        <dbReference type="EMBL" id="BCD97635.1"/>
    </source>
</evidence>
<dbReference type="InterPro" id="IPR006224">
    <property type="entry name" value="PsdUridine_synth_RluA-like_CS"/>
</dbReference>
<gene>
    <name evidence="11" type="ORF">MARGE09_P1836</name>
</gene>
<dbReference type="InterPro" id="IPR020103">
    <property type="entry name" value="PsdUridine_synth_cat_dom_sf"/>
</dbReference>
<name>A0AAN2BK55_9GAMM</name>
<keyword evidence="6 9" id="KW-0413">Isomerase</keyword>
<dbReference type="SUPFAM" id="SSF55174">
    <property type="entry name" value="Alpha-L RNA-binding motif"/>
    <property type="match status" value="1"/>
</dbReference>
<evidence type="ECO:0000256" key="4">
    <source>
        <dbReference type="ARBA" id="ARBA00022552"/>
    </source>
</evidence>
<comment type="catalytic activity">
    <reaction evidence="9">
        <text>a uridine in RNA = a pseudouridine in RNA</text>
        <dbReference type="Rhea" id="RHEA:48348"/>
        <dbReference type="Rhea" id="RHEA-COMP:12068"/>
        <dbReference type="Rhea" id="RHEA-COMP:12069"/>
        <dbReference type="ChEBI" id="CHEBI:65314"/>
        <dbReference type="ChEBI" id="CHEBI:65315"/>
    </reaction>
</comment>
<dbReference type="Pfam" id="PF00849">
    <property type="entry name" value="PseudoU_synth_2"/>
    <property type="match status" value="1"/>
</dbReference>
<dbReference type="Gene3D" id="3.10.290.10">
    <property type="entry name" value="RNA-binding S4 domain"/>
    <property type="match status" value="1"/>
</dbReference>
<evidence type="ECO:0000256" key="8">
    <source>
        <dbReference type="PROSITE-ProRule" id="PRU00182"/>
    </source>
</evidence>
<dbReference type="GO" id="GO:0000455">
    <property type="term" value="P:enzyme-directed rRNA pseudouridine synthesis"/>
    <property type="evidence" value="ECO:0007669"/>
    <property type="project" value="TreeGrafter"/>
</dbReference>
<comment type="similarity">
    <text evidence="3 9">Belongs to the pseudouridine synthase RluA family.</text>
</comment>
<keyword evidence="12" id="KW-1185">Reference proteome</keyword>
<evidence type="ECO:0000259" key="10">
    <source>
        <dbReference type="SMART" id="SM00363"/>
    </source>
</evidence>
<evidence type="ECO:0000256" key="2">
    <source>
        <dbReference type="ARBA" id="ARBA00002876"/>
    </source>
</evidence>
<evidence type="ECO:0000256" key="6">
    <source>
        <dbReference type="ARBA" id="ARBA00023235"/>
    </source>
</evidence>
<dbReference type="Pfam" id="PF01479">
    <property type="entry name" value="S4"/>
    <property type="match status" value="1"/>
</dbReference>
<organism evidence="11 12">
    <name type="scientific">Marinagarivorans cellulosilyticus</name>
    <dbReference type="NCBI Taxonomy" id="2721545"/>
    <lineage>
        <taxon>Bacteria</taxon>
        <taxon>Pseudomonadati</taxon>
        <taxon>Pseudomonadota</taxon>
        <taxon>Gammaproteobacteria</taxon>
        <taxon>Cellvibrionales</taxon>
        <taxon>Cellvibrionaceae</taxon>
        <taxon>Marinagarivorans</taxon>
    </lineage>
</organism>
<reference evidence="11 12" key="1">
    <citation type="journal article" date="2022" name="IScience">
        <title>An ultrasensitive nanofiber-based assay for enzymatic hydrolysis and deep-sea microbial degradation of cellulose.</title>
        <authorList>
            <person name="Tsudome M."/>
            <person name="Tachioka M."/>
            <person name="Miyazaki M."/>
            <person name="Uchimura K."/>
            <person name="Tsuda M."/>
            <person name="Takaki Y."/>
            <person name="Deguchi S."/>
        </authorList>
    </citation>
    <scope>NUCLEOTIDE SEQUENCE [LARGE SCALE GENOMIC DNA]</scope>
    <source>
        <strain evidence="11 12">GE09</strain>
    </source>
</reference>
<dbReference type="EMBL" id="AP023086">
    <property type="protein sequence ID" value="BCD97635.1"/>
    <property type="molecule type" value="Genomic_DNA"/>
</dbReference>
<dbReference type="InterPro" id="IPR006225">
    <property type="entry name" value="PsdUridine_synth_RluC/D"/>
</dbReference>
<dbReference type="RefSeq" id="WP_236987098.1">
    <property type="nucleotide sequence ID" value="NZ_AP023086.1"/>
</dbReference>
<protein>
    <recommendedName>
        <fullName evidence="9">Pseudouridine synthase</fullName>
        <ecNumber evidence="9">5.4.99.-</ecNumber>
    </recommendedName>
</protein>
<dbReference type="EC" id="5.4.99.-" evidence="9"/>
<dbReference type="KEGG" id="marq:MARGE09_P1836"/>
<sequence length="316" mass="35005">MSEVKFIEVPEEYEGQRLDNFLLARLKGVPKSMIYRVIRKGEVRVNKGRAKPDRKLLGGDVVRVPPIKTKEVEVVTPSQGLIQTLSDAVLYDDNGLLIINKPSGLAVHGGSGINVGLIEALRQAYGAPFLELVHRLDRDTSGCVMVAKKRSVLKHLQDALRHKGVIQKHYVAVVVGRWPKHIARVDAPLKRCEYPNGERIVRVHSEGKASVTEFKVLQYFDGFTLVAAKPLTGRTHQIRVHAQHVGCSLVGDEKYTALEDNKRMKAKGFKRLCLHAHGLQLRFADGAPLSVRAPLPAELLQPLQAAGLEALNADHF</sequence>
<comment type="catalytic activity">
    <reaction evidence="1">
        <text>uridine(955/2504/2580) in 23S rRNA = pseudouridine(955/2504/2580) in 23S rRNA</text>
        <dbReference type="Rhea" id="RHEA:42528"/>
        <dbReference type="Rhea" id="RHEA-COMP:10099"/>
        <dbReference type="Rhea" id="RHEA-COMP:10100"/>
        <dbReference type="ChEBI" id="CHEBI:65314"/>
        <dbReference type="ChEBI" id="CHEBI:65315"/>
        <dbReference type="EC" id="5.4.99.24"/>
    </reaction>
</comment>
<evidence type="ECO:0000256" key="3">
    <source>
        <dbReference type="ARBA" id="ARBA00010876"/>
    </source>
</evidence>
<dbReference type="InterPro" id="IPR050188">
    <property type="entry name" value="RluA_PseudoU_synthase"/>
</dbReference>
<comment type="function">
    <text evidence="2">Responsible for synthesis of pseudouridine from uracil at positions 955, 2504 and 2580 in 23S ribosomal RNA.</text>
</comment>
<feature type="domain" description="RNA-binding S4" evidence="10">
    <location>
        <begin position="16"/>
        <end position="80"/>
    </location>
</feature>
<evidence type="ECO:0000256" key="1">
    <source>
        <dbReference type="ARBA" id="ARBA00000381"/>
    </source>
</evidence>
<keyword evidence="5 8" id="KW-0694">RNA-binding</keyword>
<dbReference type="PROSITE" id="PS50889">
    <property type="entry name" value="S4"/>
    <property type="match status" value="1"/>
</dbReference>
<dbReference type="SMART" id="SM00363">
    <property type="entry name" value="S4"/>
    <property type="match status" value="1"/>
</dbReference>
<evidence type="ECO:0000256" key="7">
    <source>
        <dbReference type="PIRSR" id="PIRSR606225-1"/>
    </source>
</evidence>
<dbReference type="GO" id="GO:0160141">
    <property type="term" value="F:23S rRNA pseudouridine(955/2504/2580) synthase activity"/>
    <property type="evidence" value="ECO:0007669"/>
    <property type="project" value="UniProtKB-EC"/>
</dbReference>
<dbReference type="SUPFAM" id="SSF55120">
    <property type="entry name" value="Pseudouridine synthase"/>
    <property type="match status" value="1"/>
</dbReference>
<dbReference type="NCBIfam" id="TIGR00005">
    <property type="entry name" value="rluA_subfam"/>
    <property type="match status" value="1"/>
</dbReference>
<feature type="active site" evidence="7">
    <location>
        <position position="137"/>
    </location>
</feature>
<dbReference type="PROSITE" id="PS01129">
    <property type="entry name" value="PSI_RLU"/>
    <property type="match status" value="1"/>
</dbReference>
<accession>A0AAN2BK55</accession>
<dbReference type="PANTHER" id="PTHR21600">
    <property type="entry name" value="MITOCHONDRIAL RNA PSEUDOURIDINE SYNTHASE"/>
    <property type="match status" value="1"/>
</dbReference>
<evidence type="ECO:0000256" key="9">
    <source>
        <dbReference type="RuleBase" id="RU362028"/>
    </source>
</evidence>
<keyword evidence="4" id="KW-0698">rRNA processing</keyword>
<dbReference type="Proteomes" id="UP001320119">
    <property type="component" value="Chromosome"/>
</dbReference>
<dbReference type="Gene3D" id="3.30.2350.10">
    <property type="entry name" value="Pseudouridine synthase"/>
    <property type="match status" value="1"/>
</dbReference>
<dbReference type="GO" id="GO:0003723">
    <property type="term" value="F:RNA binding"/>
    <property type="evidence" value="ECO:0007669"/>
    <property type="project" value="UniProtKB-KW"/>
</dbReference>
<evidence type="ECO:0000256" key="5">
    <source>
        <dbReference type="ARBA" id="ARBA00022884"/>
    </source>
</evidence>